<protein>
    <submittedName>
        <fullName evidence="1">Uncharacterized protein</fullName>
    </submittedName>
</protein>
<proteinExistence type="predicted"/>
<dbReference type="OrthoDB" id="3248304at2759"/>
<gene>
    <name evidence="1" type="ORF">PAXINDRAFT_13541</name>
</gene>
<dbReference type="EMBL" id="KN819350">
    <property type="protein sequence ID" value="KIJ13577.1"/>
    <property type="molecule type" value="Genomic_DNA"/>
</dbReference>
<reference evidence="1 2" key="1">
    <citation type="submission" date="2014-06" db="EMBL/GenBank/DDBJ databases">
        <authorList>
            <consortium name="DOE Joint Genome Institute"/>
            <person name="Kuo A."/>
            <person name="Kohler A."/>
            <person name="Nagy L.G."/>
            <person name="Floudas D."/>
            <person name="Copeland A."/>
            <person name="Barry K.W."/>
            <person name="Cichocki N."/>
            <person name="Veneault-Fourrey C."/>
            <person name="LaButti K."/>
            <person name="Lindquist E.A."/>
            <person name="Lipzen A."/>
            <person name="Lundell T."/>
            <person name="Morin E."/>
            <person name="Murat C."/>
            <person name="Sun H."/>
            <person name="Tunlid A."/>
            <person name="Henrissat B."/>
            <person name="Grigoriev I.V."/>
            <person name="Hibbett D.S."/>
            <person name="Martin F."/>
            <person name="Nordberg H.P."/>
            <person name="Cantor M.N."/>
            <person name="Hua S.X."/>
        </authorList>
    </citation>
    <scope>NUCLEOTIDE SEQUENCE [LARGE SCALE GENOMIC DNA]</scope>
    <source>
        <strain evidence="1 2">ATCC 200175</strain>
    </source>
</reference>
<evidence type="ECO:0000313" key="1">
    <source>
        <dbReference type="EMBL" id="KIJ13577.1"/>
    </source>
</evidence>
<reference evidence="2" key="2">
    <citation type="submission" date="2015-01" db="EMBL/GenBank/DDBJ databases">
        <title>Evolutionary Origins and Diversification of the Mycorrhizal Mutualists.</title>
        <authorList>
            <consortium name="DOE Joint Genome Institute"/>
            <consortium name="Mycorrhizal Genomics Consortium"/>
            <person name="Kohler A."/>
            <person name="Kuo A."/>
            <person name="Nagy L.G."/>
            <person name="Floudas D."/>
            <person name="Copeland A."/>
            <person name="Barry K.W."/>
            <person name="Cichocki N."/>
            <person name="Veneault-Fourrey C."/>
            <person name="LaButti K."/>
            <person name="Lindquist E.A."/>
            <person name="Lipzen A."/>
            <person name="Lundell T."/>
            <person name="Morin E."/>
            <person name="Murat C."/>
            <person name="Riley R."/>
            <person name="Ohm R."/>
            <person name="Sun H."/>
            <person name="Tunlid A."/>
            <person name="Henrissat B."/>
            <person name="Grigoriev I.V."/>
            <person name="Hibbett D.S."/>
            <person name="Martin F."/>
        </authorList>
    </citation>
    <scope>NUCLEOTIDE SEQUENCE [LARGE SCALE GENOMIC DNA]</scope>
    <source>
        <strain evidence="2">ATCC 200175</strain>
    </source>
</reference>
<keyword evidence="2" id="KW-1185">Reference proteome</keyword>
<dbReference type="Proteomes" id="UP000053647">
    <property type="component" value="Unassembled WGS sequence"/>
</dbReference>
<dbReference type="HOGENOM" id="CLU_014052_0_0_1"/>
<sequence>MSDATPAKTMSCTKLDSLNVELHLPDALYQKNTKTIKISVDGNVKWSYKWTDMFAPSLGQVLIIPLSSTVKISVMGKHRTRGHSLGGYSGRVIDFLRDKGYSTTEAGQRREILRELVGVSSDCPVAEIKGTPDPIESIERLALEVASSIDEPLYQKLFLLVLPGKAQITDVKARITACQAAFKDQYERPRTSTTAYTAKRVGKMDERVKEIQQGIKEKQEDAKRRDSEKPSDQIQEWLKPHNTSINHKSARDTHVEGTGSWLQYISTTWNNALHLTTCLILLTGGPAV</sequence>
<accession>A0A0C9U1M8</accession>
<dbReference type="AlphaFoldDB" id="A0A0C9U1M8"/>
<organism evidence="1 2">
    <name type="scientific">Paxillus involutus ATCC 200175</name>
    <dbReference type="NCBI Taxonomy" id="664439"/>
    <lineage>
        <taxon>Eukaryota</taxon>
        <taxon>Fungi</taxon>
        <taxon>Dikarya</taxon>
        <taxon>Basidiomycota</taxon>
        <taxon>Agaricomycotina</taxon>
        <taxon>Agaricomycetes</taxon>
        <taxon>Agaricomycetidae</taxon>
        <taxon>Boletales</taxon>
        <taxon>Paxilineae</taxon>
        <taxon>Paxillaceae</taxon>
        <taxon>Paxillus</taxon>
    </lineage>
</organism>
<evidence type="ECO:0000313" key="2">
    <source>
        <dbReference type="Proteomes" id="UP000053647"/>
    </source>
</evidence>
<name>A0A0C9U1M8_PAXIN</name>